<sequence>MASPPTSVPSHQSPLRTYPNPSFPHLHPCPNPTQPNRVLPTTASPRHNHSAPSPRPPRRPIHRSERINNFQSALDKQLEPKYFASLKIYTVDVESGELNHKKKAIRQRFELLIGTPGSVNVGRREERERRGRRERKRREEREKEKGEEKRERREERERKEGGERRERGRRENEEGRARMRREERERRQENEEGRKGKRKKE</sequence>
<reference evidence="2" key="1">
    <citation type="submission" date="2023-11" db="EMBL/GenBank/DDBJ databases">
        <title>Genome assemblies of two species of porcelain crab, Petrolisthes cinctipes and Petrolisthes manimaculis (Anomura: Porcellanidae).</title>
        <authorList>
            <person name="Angst P."/>
        </authorList>
    </citation>
    <scope>NUCLEOTIDE SEQUENCE</scope>
    <source>
        <strain evidence="2">PB745_02</strain>
        <tissue evidence="2">Gill</tissue>
    </source>
</reference>
<evidence type="ECO:0000313" key="3">
    <source>
        <dbReference type="Proteomes" id="UP001292094"/>
    </source>
</evidence>
<feature type="compositionally biased region" description="Polar residues" evidence="1">
    <location>
        <begin position="1"/>
        <end position="15"/>
    </location>
</feature>
<gene>
    <name evidence="2" type="ORF">Pmani_000128</name>
</gene>
<comment type="caution">
    <text evidence="2">The sequence shown here is derived from an EMBL/GenBank/DDBJ whole genome shotgun (WGS) entry which is preliminary data.</text>
</comment>
<dbReference type="Proteomes" id="UP001292094">
    <property type="component" value="Unassembled WGS sequence"/>
</dbReference>
<feature type="compositionally biased region" description="Polar residues" evidence="1">
    <location>
        <begin position="34"/>
        <end position="43"/>
    </location>
</feature>
<dbReference type="EMBL" id="JAWZYT010000007">
    <property type="protein sequence ID" value="KAK4329538.1"/>
    <property type="molecule type" value="Genomic_DNA"/>
</dbReference>
<keyword evidence="3" id="KW-1185">Reference proteome</keyword>
<evidence type="ECO:0000313" key="2">
    <source>
        <dbReference type="EMBL" id="KAK4329538.1"/>
    </source>
</evidence>
<name>A0AAE1ULL1_9EUCA</name>
<feature type="region of interest" description="Disordered" evidence="1">
    <location>
        <begin position="1"/>
        <end position="64"/>
    </location>
</feature>
<evidence type="ECO:0000256" key="1">
    <source>
        <dbReference type="SAM" id="MobiDB-lite"/>
    </source>
</evidence>
<proteinExistence type="predicted"/>
<dbReference type="AlphaFoldDB" id="A0AAE1ULL1"/>
<protein>
    <submittedName>
        <fullName evidence="2">Uncharacterized protein</fullName>
    </submittedName>
</protein>
<feature type="compositionally biased region" description="Basic and acidic residues" evidence="1">
    <location>
        <begin position="122"/>
        <end position="194"/>
    </location>
</feature>
<organism evidence="2 3">
    <name type="scientific">Petrolisthes manimaculis</name>
    <dbReference type="NCBI Taxonomy" id="1843537"/>
    <lineage>
        <taxon>Eukaryota</taxon>
        <taxon>Metazoa</taxon>
        <taxon>Ecdysozoa</taxon>
        <taxon>Arthropoda</taxon>
        <taxon>Crustacea</taxon>
        <taxon>Multicrustacea</taxon>
        <taxon>Malacostraca</taxon>
        <taxon>Eumalacostraca</taxon>
        <taxon>Eucarida</taxon>
        <taxon>Decapoda</taxon>
        <taxon>Pleocyemata</taxon>
        <taxon>Anomura</taxon>
        <taxon>Galatheoidea</taxon>
        <taxon>Porcellanidae</taxon>
        <taxon>Petrolisthes</taxon>
    </lineage>
</organism>
<accession>A0AAE1ULL1</accession>
<feature type="region of interest" description="Disordered" evidence="1">
    <location>
        <begin position="111"/>
        <end position="201"/>
    </location>
</feature>